<accession>A0A2G0QFI0</accession>
<sequence>MTALFDEENRSLTLGYDRQDRLHHLKTGGGAQWGWEYDRHHRVALSQRPNDSRERFRHDRHGNLTAWTDARGVKWHIDYGPFDLPVARVDGEGHRWAYRYDKNSLQLIEVINPQGERYRYTLDADGRVVTETDYAGTQWHYAYDGNGNCTEKRDALGHMTRYRYDDNGRLTAMATPEGTTTWRYDPMGRLLAVAAPGTLPLCFEYDRQGRLVKESQTYGQISYEYPDAFTHQRTVLVQDGREWQTETGVNRAGELKRLRISGEHTLSLERDEDGHEWHRQSDKGFILRQEYALMGQLTAQRAGRNTEFFEAHEVADIPLPTLAGLDREYRYDAALNLVAANDERQWLRYVVNGNGQVTSVSDGERLREHYQYDACGYPSRRFDGLNEIDGERLYQKGHRLRQLGQHLFEYDDAGRMTAMQLWQEGHRPQLTKFRWNSQNQLMGVQTPGGPQWAYRYDAFGRRTEKACERSGQRTTYLWDGDVPAEIREYRHNRLYSIRHLVFDGWQLIAQQVQFFSLNPENRHELLAGEVQTQYAVCAPTGEPLALFDAAGHRVWRQPPQSLYGLRLGVLGENAELNPGLQFAGQWLDEESGLVYNRFRYYSPVAGQYLTSDPIGLLGGENPYAYVSNPTGQIDPLGWAEWKPGKFDEWFNKATVQDVIDNKTSVSSALRGNGGKHEMFPVSLAAKAKELGFTAEELKKYVVDTDKITFTNVTDAKGNPVPDGGHHGSRAGRHFHNKLIADLKEATGKFGAKKIMVRHHRNHMVYSGKCGR</sequence>
<gene>
    <name evidence="3" type="ORF">Xhom_00975</name>
</gene>
<feature type="domain" description="Teneurin-like YD-shell" evidence="2">
    <location>
        <begin position="338"/>
        <end position="612"/>
    </location>
</feature>
<dbReference type="NCBIfam" id="TIGR03696">
    <property type="entry name" value="Rhs_assc_core"/>
    <property type="match status" value="1"/>
</dbReference>
<dbReference type="InterPro" id="IPR006530">
    <property type="entry name" value="YD"/>
</dbReference>
<dbReference type="InterPro" id="IPR050708">
    <property type="entry name" value="T6SS_VgrG/RHS"/>
</dbReference>
<name>A0A2G0QFI0_XENHO</name>
<dbReference type="Gene3D" id="2.180.10.10">
    <property type="entry name" value="RHS repeat-associated core"/>
    <property type="match status" value="1"/>
</dbReference>
<dbReference type="AlphaFoldDB" id="A0A2G0QFI0"/>
<protein>
    <submittedName>
        <fullName evidence="3">RhsA protein in rhs element</fullName>
    </submittedName>
</protein>
<proteinExistence type="predicted"/>
<evidence type="ECO:0000256" key="1">
    <source>
        <dbReference type="ARBA" id="ARBA00022737"/>
    </source>
</evidence>
<evidence type="ECO:0000313" key="3">
    <source>
        <dbReference type="EMBL" id="PHM57971.1"/>
    </source>
</evidence>
<dbReference type="InterPro" id="IPR056823">
    <property type="entry name" value="TEN-like_YD-shell"/>
</dbReference>
<keyword evidence="1" id="KW-0677">Repeat</keyword>
<dbReference type="PANTHER" id="PTHR32305:SF15">
    <property type="entry name" value="PROTEIN RHSA-RELATED"/>
    <property type="match status" value="1"/>
</dbReference>
<dbReference type="NCBIfam" id="TIGR01643">
    <property type="entry name" value="YD_repeat_2x"/>
    <property type="match status" value="5"/>
</dbReference>
<dbReference type="SUPFAM" id="SSF69304">
    <property type="entry name" value="Tricorn protease N-terminal domain"/>
    <property type="match status" value="1"/>
</dbReference>
<evidence type="ECO:0000259" key="2">
    <source>
        <dbReference type="Pfam" id="PF25023"/>
    </source>
</evidence>
<dbReference type="InterPro" id="IPR031325">
    <property type="entry name" value="RHS_repeat"/>
</dbReference>
<comment type="caution">
    <text evidence="3">The sequence shown here is derived from an EMBL/GenBank/DDBJ whole genome shotgun (WGS) entry which is preliminary data.</text>
</comment>
<dbReference type="Proteomes" id="UP000225433">
    <property type="component" value="Unassembled WGS sequence"/>
</dbReference>
<reference evidence="3 4" key="1">
    <citation type="journal article" date="2017" name="Nat. Microbiol.">
        <title>Natural product diversity associated with the nematode symbionts Photorhabdus and Xenorhabdus.</title>
        <authorList>
            <person name="Tobias N.J."/>
            <person name="Wolff H."/>
            <person name="Djahanschiri B."/>
            <person name="Grundmann F."/>
            <person name="Kronenwerth M."/>
            <person name="Shi Y.M."/>
            <person name="Simonyi S."/>
            <person name="Grun P."/>
            <person name="Shapiro-Ilan D."/>
            <person name="Pidot S.J."/>
            <person name="Stinear T.P."/>
            <person name="Ebersberger I."/>
            <person name="Bode H.B."/>
        </authorList>
    </citation>
    <scope>NUCLEOTIDE SEQUENCE [LARGE SCALE GENOMIC DNA]</scope>
    <source>
        <strain evidence="3 4">DSM 17903</strain>
    </source>
</reference>
<dbReference type="InterPro" id="IPR022385">
    <property type="entry name" value="Rhs_assc_core"/>
</dbReference>
<dbReference type="Pfam" id="PF25023">
    <property type="entry name" value="TEN_YD-shell"/>
    <property type="match status" value="1"/>
</dbReference>
<dbReference type="PANTHER" id="PTHR32305">
    <property type="match status" value="1"/>
</dbReference>
<organism evidence="3 4">
    <name type="scientific">Xenorhabdus hominickii</name>
    <dbReference type="NCBI Taxonomy" id="351679"/>
    <lineage>
        <taxon>Bacteria</taxon>
        <taxon>Pseudomonadati</taxon>
        <taxon>Pseudomonadota</taxon>
        <taxon>Gammaproteobacteria</taxon>
        <taxon>Enterobacterales</taxon>
        <taxon>Morganellaceae</taxon>
        <taxon>Xenorhabdus</taxon>
    </lineage>
</organism>
<dbReference type="Pfam" id="PF05593">
    <property type="entry name" value="RHS_repeat"/>
    <property type="match status" value="2"/>
</dbReference>
<dbReference type="EMBL" id="NJAI01000001">
    <property type="protein sequence ID" value="PHM57971.1"/>
    <property type="molecule type" value="Genomic_DNA"/>
</dbReference>
<evidence type="ECO:0000313" key="4">
    <source>
        <dbReference type="Proteomes" id="UP000225433"/>
    </source>
</evidence>